<dbReference type="GO" id="GO:0034976">
    <property type="term" value="P:response to endoplasmic reticulum stress"/>
    <property type="evidence" value="ECO:0007669"/>
    <property type="project" value="TreeGrafter"/>
</dbReference>
<evidence type="ECO:0000256" key="9">
    <source>
        <dbReference type="ARBA" id="ARBA00023235"/>
    </source>
</evidence>
<dbReference type="AlphaFoldDB" id="A0A4Z2DXR8"/>
<dbReference type="InterPro" id="IPR017937">
    <property type="entry name" value="Thioredoxin_CS"/>
</dbReference>
<dbReference type="FunFam" id="3.40.30.10:FF:000045">
    <property type="entry name" value="Disulfide-isomerase A3"/>
    <property type="match status" value="1"/>
</dbReference>
<keyword evidence="5 13" id="KW-0732">Signal</keyword>
<dbReference type="CDD" id="cd02961">
    <property type="entry name" value="PDI_a_family"/>
    <property type="match status" value="1"/>
</dbReference>
<evidence type="ECO:0000313" key="15">
    <source>
        <dbReference type="EMBL" id="TNN21208.1"/>
    </source>
</evidence>
<dbReference type="Pfam" id="PF00085">
    <property type="entry name" value="Thioredoxin"/>
    <property type="match status" value="2"/>
</dbReference>
<dbReference type="GO" id="GO:0003756">
    <property type="term" value="F:protein disulfide isomerase activity"/>
    <property type="evidence" value="ECO:0007669"/>
    <property type="project" value="UniProtKB-EC"/>
</dbReference>
<feature type="disulfide bond" description="Redox-active" evidence="11">
    <location>
        <begin position="397"/>
        <end position="400"/>
    </location>
</feature>
<evidence type="ECO:0000256" key="5">
    <source>
        <dbReference type="ARBA" id="ARBA00022729"/>
    </source>
</evidence>
<dbReference type="InterPro" id="IPR005792">
    <property type="entry name" value="Prot_disulphide_isomerase"/>
</dbReference>
<keyword evidence="16" id="KW-1185">Reference proteome</keyword>
<evidence type="ECO:0000256" key="2">
    <source>
        <dbReference type="ARBA" id="ARBA00004319"/>
    </source>
</evidence>
<dbReference type="Gene3D" id="3.40.30.10">
    <property type="entry name" value="Glutaredoxin"/>
    <property type="match status" value="4"/>
</dbReference>
<dbReference type="Proteomes" id="UP000311919">
    <property type="component" value="Unassembled WGS sequence"/>
</dbReference>
<evidence type="ECO:0000256" key="4">
    <source>
        <dbReference type="ARBA" id="ARBA00012723"/>
    </source>
</evidence>
<dbReference type="GO" id="GO:0005788">
    <property type="term" value="C:endoplasmic reticulum lumen"/>
    <property type="evidence" value="ECO:0007669"/>
    <property type="project" value="UniProtKB-SubCell"/>
</dbReference>
<dbReference type="CDD" id="cd02995">
    <property type="entry name" value="PDI_a_PDI_a'_C"/>
    <property type="match status" value="1"/>
</dbReference>
<evidence type="ECO:0000256" key="6">
    <source>
        <dbReference type="ARBA" id="ARBA00022737"/>
    </source>
</evidence>
<dbReference type="SUPFAM" id="SSF52833">
    <property type="entry name" value="Thioredoxin-like"/>
    <property type="match status" value="4"/>
</dbReference>
<evidence type="ECO:0000256" key="11">
    <source>
        <dbReference type="PIRSR" id="PIRSR605792-51"/>
    </source>
</evidence>
<dbReference type="Pfam" id="PF13848">
    <property type="entry name" value="Thioredoxin_6"/>
    <property type="match status" value="1"/>
</dbReference>
<comment type="caution">
    <text evidence="15">The sequence shown here is derived from an EMBL/GenBank/DDBJ whole genome shotgun (WGS) entry which is preliminary data.</text>
</comment>
<feature type="disulfide bond" description="Redox-active" evidence="11">
    <location>
        <begin position="54"/>
        <end position="57"/>
    </location>
</feature>
<dbReference type="CDD" id="cd02981">
    <property type="entry name" value="PDI_b_family"/>
    <property type="match status" value="1"/>
</dbReference>
<feature type="domain" description="Thioredoxin" evidence="14">
    <location>
        <begin position="9"/>
        <end position="133"/>
    </location>
</feature>
<accession>A0A4Z2DXR8</accession>
<evidence type="ECO:0000256" key="12">
    <source>
        <dbReference type="RuleBase" id="RU004208"/>
    </source>
</evidence>
<evidence type="ECO:0000256" key="10">
    <source>
        <dbReference type="ARBA" id="ARBA00023284"/>
    </source>
</evidence>
<dbReference type="GO" id="GO:0006457">
    <property type="term" value="P:protein folding"/>
    <property type="evidence" value="ECO:0007669"/>
    <property type="project" value="TreeGrafter"/>
</dbReference>
<dbReference type="NCBIfam" id="TIGR01126">
    <property type="entry name" value="pdi_dom"/>
    <property type="match status" value="2"/>
</dbReference>
<protein>
    <recommendedName>
        <fullName evidence="4 13">Protein disulfide-isomerase</fullName>
        <ecNumber evidence="4 13">5.3.4.1</ecNumber>
    </recommendedName>
</protein>
<evidence type="ECO:0000256" key="3">
    <source>
        <dbReference type="ARBA" id="ARBA00006347"/>
    </source>
</evidence>
<dbReference type="PANTHER" id="PTHR18929">
    <property type="entry name" value="PROTEIN DISULFIDE ISOMERASE"/>
    <property type="match status" value="1"/>
</dbReference>
<reference evidence="15 16" key="1">
    <citation type="submission" date="2019-03" db="EMBL/GenBank/DDBJ databases">
        <title>An improved genome assembly of the fluke Schistosoma japonicum.</title>
        <authorList>
            <person name="Hu W."/>
            <person name="Luo F."/>
            <person name="Yin M."/>
            <person name="Mo X."/>
            <person name="Sun C."/>
            <person name="Wu Q."/>
            <person name="Zhu B."/>
            <person name="Xiang M."/>
            <person name="Wang J."/>
            <person name="Wang Y."/>
            <person name="Zhang T."/>
            <person name="Xu B."/>
            <person name="Zheng H."/>
            <person name="Feng Z."/>
        </authorList>
    </citation>
    <scope>NUCLEOTIDE SEQUENCE [LARGE SCALE GENOMIC DNA]</scope>
    <source>
        <strain evidence="15">HuSjv2</strain>
        <tissue evidence="15">Worms</tissue>
    </source>
</reference>
<dbReference type="EMBL" id="SKCS01000008">
    <property type="protein sequence ID" value="TNN21208.1"/>
    <property type="molecule type" value="Genomic_DNA"/>
</dbReference>
<gene>
    <name evidence="15" type="ORF">EWB00_010399</name>
</gene>
<dbReference type="InterPro" id="IPR013766">
    <property type="entry name" value="Thioredoxin_domain"/>
</dbReference>
<feature type="chain" id="PRO_5021510623" description="Protein disulfide-isomerase" evidence="13">
    <location>
        <begin position="25"/>
        <end position="493"/>
    </location>
</feature>
<feature type="signal peptide" evidence="13">
    <location>
        <begin position="1"/>
        <end position="24"/>
    </location>
</feature>
<keyword evidence="8 11" id="KW-1015">Disulfide bond</keyword>
<dbReference type="PROSITE" id="PS00194">
    <property type="entry name" value="THIOREDOXIN_1"/>
    <property type="match status" value="2"/>
</dbReference>
<keyword evidence="7" id="KW-0256">Endoplasmic reticulum</keyword>
<dbReference type="NCBIfam" id="TIGR01130">
    <property type="entry name" value="ER_PDI_fam"/>
    <property type="match status" value="1"/>
</dbReference>
<evidence type="ECO:0000256" key="1">
    <source>
        <dbReference type="ARBA" id="ARBA00001182"/>
    </source>
</evidence>
<evidence type="ECO:0000256" key="13">
    <source>
        <dbReference type="RuleBase" id="RU361130"/>
    </source>
</evidence>
<dbReference type="EC" id="5.3.4.1" evidence="4 13"/>
<organism evidence="15 16">
    <name type="scientific">Schistosoma japonicum</name>
    <name type="common">Blood fluke</name>
    <dbReference type="NCBI Taxonomy" id="6182"/>
    <lineage>
        <taxon>Eukaryota</taxon>
        <taxon>Metazoa</taxon>
        <taxon>Spiralia</taxon>
        <taxon>Lophotrochozoa</taxon>
        <taxon>Platyhelminthes</taxon>
        <taxon>Trematoda</taxon>
        <taxon>Digenea</taxon>
        <taxon>Strigeidida</taxon>
        <taxon>Schistosomatoidea</taxon>
        <taxon>Schistosomatidae</taxon>
        <taxon>Schistosoma</taxon>
    </lineage>
</organism>
<evidence type="ECO:0000256" key="7">
    <source>
        <dbReference type="ARBA" id="ARBA00022824"/>
    </source>
</evidence>
<evidence type="ECO:0000313" key="16">
    <source>
        <dbReference type="Proteomes" id="UP000311919"/>
    </source>
</evidence>
<dbReference type="PRINTS" id="PR00421">
    <property type="entry name" value="THIOREDOXIN"/>
</dbReference>
<dbReference type="PROSITE" id="PS51352">
    <property type="entry name" value="THIOREDOXIN_2"/>
    <property type="match status" value="2"/>
</dbReference>
<dbReference type="OrthoDB" id="427280at2759"/>
<keyword evidence="10 11" id="KW-0676">Redox-active center</keyword>
<name>A0A4Z2DXR8_SCHJA</name>
<dbReference type="InterPro" id="IPR005788">
    <property type="entry name" value="PDI_thioredoxin-like_dom"/>
</dbReference>
<dbReference type="STRING" id="6182.A0A4Z2DXR8"/>
<sequence length="493" mass="55743">MFVRRALKMLWLSPFLLFFAFATCSEVLELTKDNFHSQLKSIPVCLVKFYAPWCGHCKSLAPEYKSAADIISKKTANLKLAEVDCTAHGDICSEFGVNGYPTLKIFRDGIFDSEYNGPRNADGIANYMISRAGPVSKEISAFKDVEDSLSDDKPSVVAFIKSSSDPLMKTFMTLAKSMIDNAVFLHSHNNIYENSGENELRLYLPKRLRTKLEPDFSIYSGEMEVDDIKKWIRKDGHGLVGYRSPDDSFYFVDSNLVVIYNNESINTYPSGVKYLRNRILKTLKNHPDKFKDLKFAYSFTGDFSYELSDYEINADQLPAVRISSKDGKKYRLDKYSPESFLEFLNKFQDGLLTPHLKSEPIPTSDSSVVKKLVALNFNDIVNDEEKDVMVVFHAPWCGHCKNLMPKYEEAASKLKNEPNLVLAAMDATANDVPPPYEVTGFPTIYFVPKGKKSSPMLYQGGRDTSDIIKFLAREATEELSGYDRSGNTKKSDL</sequence>
<feature type="domain" description="Thioredoxin" evidence="14">
    <location>
        <begin position="347"/>
        <end position="476"/>
    </location>
</feature>
<evidence type="ECO:0000256" key="8">
    <source>
        <dbReference type="ARBA" id="ARBA00023157"/>
    </source>
</evidence>
<comment type="similarity">
    <text evidence="3 12">Belongs to the protein disulfide isomerase family.</text>
</comment>
<comment type="catalytic activity">
    <reaction evidence="1 13">
        <text>Catalyzes the rearrangement of -S-S- bonds in proteins.</text>
        <dbReference type="EC" id="5.3.4.1"/>
    </reaction>
</comment>
<proteinExistence type="inferred from homology"/>
<dbReference type="FunFam" id="3.40.30.10:FF:000017">
    <property type="entry name" value="Protein disulfide-isomerase A4"/>
    <property type="match status" value="1"/>
</dbReference>
<keyword evidence="6" id="KW-0677">Repeat</keyword>
<dbReference type="InterPro" id="IPR036249">
    <property type="entry name" value="Thioredoxin-like_sf"/>
</dbReference>
<keyword evidence="9 13" id="KW-0413">Isomerase</keyword>
<evidence type="ECO:0000259" key="14">
    <source>
        <dbReference type="PROSITE" id="PS51352"/>
    </source>
</evidence>
<comment type="subcellular location">
    <subcellularLocation>
        <location evidence="2">Endoplasmic reticulum lumen</location>
    </subcellularLocation>
</comment>
<dbReference type="PANTHER" id="PTHR18929:SF132">
    <property type="entry name" value="PROTEIN DISULFIDE-ISOMERASE A3"/>
    <property type="match status" value="1"/>
</dbReference>